<dbReference type="Proteomes" id="UP000219422">
    <property type="component" value="Chromosome"/>
</dbReference>
<dbReference type="InterPro" id="IPR001099">
    <property type="entry name" value="Chalcone/stilbene_synt_N"/>
</dbReference>
<evidence type="ECO:0000313" key="6">
    <source>
        <dbReference type="EMBL" id="ATI82606.1"/>
    </source>
</evidence>
<evidence type="ECO:0000259" key="5">
    <source>
        <dbReference type="Pfam" id="PF02797"/>
    </source>
</evidence>
<sequence>MTAVAHINAIGTAKPPHEVHDAFVRFVAGRIEAPKTRRLFERMVERAGIEQRFSYLEPVTLDDGTITDSDGFYGPEEWPGTDARMARYERDAPRLGLAAISALGDALDPGSVTHLVVASCTGFMAPGLDQRIAAALGLHPGVERTVVGFMGCYAAVNSLRLAHHIVRSEPAARVLVLTLELCTLHFQKTFDLERLLAMLLFGDGAAVALVSAKPHGLALDDFRATTLPGSAEAIRWTIRNQGFDMHLGGEVPGHIGNALRQEMKRNDADGLLRGQKDYDLWAVHAGGRSILDAVEQALELSPDALDASRTILREQGNMSSATLMFVLARMLAEQGDARGIAMAFGPGLAAESFRFTRLG</sequence>
<reference evidence="6 7" key="1">
    <citation type="submission" date="2017-10" db="EMBL/GenBank/DDBJ databases">
        <title>Sphingobium yanoikuyae S72.</title>
        <authorList>
            <person name="Sanchez E."/>
            <person name="Bustos P."/>
            <person name="Mendoza P."/>
            <person name="Guo X."/>
            <person name="Mendoza A."/>
        </authorList>
    </citation>
    <scope>NUCLEOTIDE SEQUENCE [LARGE SCALE GENOMIC DNA]</scope>
    <source>
        <strain evidence="6 7">S72</strain>
    </source>
</reference>
<dbReference type="Pfam" id="PF00195">
    <property type="entry name" value="Chal_sti_synt_N"/>
    <property type="match status" value="1"/>
</dbReference>
<feature type="active site" description="Acyl-thioester intermediate" evidence="3">
    <location>
        <position position="152"/>
    </location>
</feature>
<evidence type="ECO:0000313" key="7">
    <source>
        <dbReference type="Proteomes" id="UP000219422"/>
    </source>
</evidence>
<keyword evidence="2" id="KW-0808">Transferase</keyword>
<dbReference type="GO" id="GO:0030639">
    <property type="term" value="P:polyketide biosynthetic process"/>
    <property type="evidence" value="ECO:0007669"/>
    <property type="project" value="TreeGrafter"/>
</dbReference>
<dbReference type="KEGG" id="sya:A6768_23120"/>
<feature type="domain" description="Chalcone/stilbene synthase N-terminal" evidence="4">
    <location>
        <begin position="5"/>
        <end position="214"/>
    </location>
</feature>
<dbReference type="InterPro" id="IPR012328">
    <property type="entry name" value="Chalcone/stilbene_synt_C"/>
</dbReference>
<dbReference type="InterPro" id="IPR011141">
    <property type="entry name" value="Polyketide_synthase_type-III"/>
</dbReference>
<evidence type="ECO:0000256" key="3">
    <source>
        <dbReference type="PIRSR" id="PIRSR000451-1"/>
    </source>
</evidence>
<name>A0A291N5J6_SPHYA</name>
<evidence type="ECO:0000256" key="2">
    <source>
        <dbReference type="ARBA" id="ARBA00022679"/>
    </source>
</evidence>
<dbReference type="GO" id="GO:0016747">
    <property type="term" value="F:acyltransferase activity, transferring groups other than amino-acyl groups"/>
    <property type="evidence" value="ECO:0007669"/>
    <property type="project" value="InterPro"/>
</dbReference>
<dbReference type="PIRSF" id="PIRSF000451">
    <property type="entry name" value="PKS_III"/>
    <property type="match status" value="1"/>
</dbReference>
<dbReference type="GeneID" id="57779753"/>
<gene>
    <name evidence="6" type="ORF">A6768_23120</name>
</gene>
<dbReference type="AlphaFoldDB" id="A0A291N5J6"/>
<feature type="domain" description="Chalcone/stilbene synthase C-terminal" evidence="5">
    <location>
        <begin position="225"/>
        <end position="353"/>
    </location>
</feature>
<accession>A0A291N5J6</accession>
<dbReference type="Gene3D" id="3.40.47.10">
    <property type="match status" value="2"/>
</dbReference>
<protein>
    <submittedName>
        <fullName evidence="6">Type III polyketide synthase</fullName>
    </submittedName>
</protein>
<dbReference type="PANTHER" id="PTHR11877:SF46">
    <property type="entry name" value="TYPE III POLYKETIDE SYNTHASE A"/>
    <property type="match status" value="1"/>
</dbReference>
<dbReference type="InterPro" id="IPR016039">
    <property type="entry name" value="Thiolase-like"/>
</dbReference>
<organism evidence="6 7">
    <name type="scientific">Sphingobium yanoikuyae</name>
    <name type="common">Sphingomonas yanoikuyae</name>
    <dbReference type="NCBI Taxonomy" id="13690"/>
    <lineage>
        <taxon>Bacteria</taxon>
        <taxon>Pseudomonadati</taxon>
        <taxon>Pseudomonadota</taxon>
        <taxon>Alphaproteobacteria</taxon>
        <taxon>Sphingomonadales</taxon>
        <taxon>Sphingomonadaceae</taxon>
        <taxon>Sphingobium</taxon>
    </lineage>
</organism>
<dbReference type="PANTHER" id="PTHR11877">
    <property type="entry name" value="HYDROXYMETHYLGLUTARYL-COA SYNTHASE"/>
    <property type="match status" value="1"/>
</dbReference>
<dbReference type="Pfam" id="PF02797">
    <property type="entry name" value="Chal_sti_synt_C"/>
    <property type="match status" value="1"/>
</dbReference>
<proteinExistence type="inferred from homology"/>
<dbReference type="SUPFAM" id="SSF53901">
    <property type="entry name" value="Thiolase-like"/>
    <property type="match status" value="2"/>
</dbReference>
<evidence type="ECO:0000259" key="4">
    <source>
        <dbReference type="Pfam" id="PF00195"/>
    </source>
</evidence>
<dbReference type="CDD" id="cd00831">
    <property type="entry name" value="CHS_like"/>
    <property type="match status" value="1"/>
</dbReference>
<dbReference type="RefSeq" id="WP_097385160.1">
    <property type="nucleotide sequence ID" value="NZ_CP023741.1"/>
</dbReference>
<comment type="similarity">
    <text evidence="1">Belongs to the thiolase-like superfamily. Chalcone/stilbene synthases family.</text>
</comment>
<dbReference type="EMBL" id="CP023741">
    <property type="protein sequence ID" value="ATI82606.1"/>
    <property type="molecule type" value="Genomic_DNA"/>
</dbReference>
<evidence type="ECO:0000256" key="1">
    <source>
        <dbReference type="ARBA" id="ARBA00005531"/>
    </source>
</evidence>